<accession>A0A6M0Q4B7</accession>
<proteinExistence type="predicted"/>
<dbReference type="GO" id="GO:0003677">
    <property type="term" value="F:DNA binding"/>
    <property type="evidence" value="ECO:0007669"/>
    <property type="project" value="InterPro"/>
</dbReference>
<dbReference type="PROSITE" id="PS50943">
    <property type="entry name" value="HTH_CROC1"/>
    <property type="match status" value="1"/>
</dbReference>
<reference evidence="2 3" key="1">
    <citation type="submission" date="2020-02" db="EMBL/GenBank/DDBJ databases">
        <title>Bacillus aquiflavi sp. nov., isolated from yellow water of strong flavor Chinese baijiu in Yibin region of China.</title>
        <authorList>
            <person name="Xie J."/>
        </authorList>
    </citation>
    <scope>NUCLEOTIDE SEQUENCE [LARGE SCALE GENOMIC DNA]</scope>
    <source>
        <strain evidence="2 3">SA4</strain>
    </source>
</reference>
<dbReference type="SMART" id="SM00530">
    <property type="entry name" value="HTH_XRE"/>
    <property type="match status" value="1"/>
</dbReference>
<dbReference type="SUPFAM" id="SSF47413">
    <property type="entry name" value="lambda repressor-like DNA-binding domains"/>
    <property type="match status" value="1"/>
</dbReference>
<dbReference type="InterPro" id="IPR010982">
    <property type="entry name" value="Lambda_DNA-bd_dom_sf"/>
</dbReference>
<protein>
    <submittedName>
        <fullName evidence="2">Helix-turn-helix transcriptional regulator</fullName>
    </submittedName>
</protein>
<evidence type="ECO:0000259" key="1">
    <source>
        <dbReference type="PROSITE" id="PS50943"/>
    </source>
</evidence>
<dbReference type="AlphaFoldDB" id="A0A6M0Q4B7"/>
<name>A0A6M0Q4B7_9BACI</name>
<dbReference type="InterPro" id="IPR001387">
    <property type="entry name" value="Cro/C1-type_HTH"/>
</dbReference>
<comment type="caution">
    <text evidence="2">The sequence shown here is derived from an EMBL/GenBank/DDBJ whole genome shotgun (WGS) entry which is preliminary data.</text>
</comment>
<dbReference type="RefSeq" id="WP_163178248.1">
    <property type="nucleotide sequence ID" value="NZ_JAAIWM010000001.1"/>
</dbReference>
<dbReference type="Gene3D" id="1.10.260.40">
    <property type="entry name" value="lambda repressor-like DNA-binding domains"/>
    <property type="match status" value="1"/>
</dbReference>
<feature type="domain" description="HTH cro/C1-type" evidence="1">
    <location>
        <begin position="16"/>
        <end position="70"/>
    </location>
</feature>
<evidence type="ECO:0000313" key="3">
    <source>
        <dbReference type="Proteomes" id="UP000481043"/>
    </source>
</evidence>
<evidence type="ECO:0000313" key="2">
    <source>
        <dbReference type="EMBL" id="NEY71082.1"/>
    </source>
</evidence>
<dbReference type="CDD" id="cd00093">
    <property type="entry name" value="HTH_XRE"/>
    <property type="match status" value="1"/>
</dbReference>
<dbReference type="Proteomes" id="UP000481043">
    <property type="component" value="Unassembled WGS sequence"/>
</dbReference>
<dbReference type="EMBL" id="JAAIWM010000001">
    <property type="protein sequence ID" value="NEY71082.1"/>
    <property type="molecule type" value="Genomic_DNA"/>
</dbReference>
<keyword evidence="3" id="KW-1185">Reference proteome</keyword>
<gene>
    <name evidence="2" type="ORF">G4D63_04925</name>
</gene>
<organism evidence="2 3">
    <name type="scientific">Bacillus mesophilus</name>
    <dbReference type="NCBI Taxonomy" id="1808955"/>
    <lineage>
        <taxon>Bacteria</taxon>
        <taxon>Bacillati</taxon>
        <taxon>Bacillota</taxon>
        <taxon>Bacilli</taxon>
        <taxon>Bacillales</taxon>
        <taxon>Bacillaceae</taxon>
        <taxon>Bacillus</taxon>
    </lineage>
</organism>
<dbReference type="Pfam" id="PF01381">
    <property type="entry name" value="HTH_3"/>
    <property type="match status" value="1"/>
</dbReference>
<sequence>MSKRNQLFTKLLGQKLREQRQEMAETQDDFAEKLGIHVNNYGNIERGENLPGGQTMVRLILDCGIDLTELVREAEAEAKRVFPDEE</sequence>